<dbReference type="Pfam" id="PF12796">
    <property type="entry name" value="Ank_2"/>
    <property type="match status" value="5"/>
</dbReference>
<accession>A0AAE0N278</accession>
<feature type="repeat" description="ANK" evidence="3">
    <location>
        <begin position="182"/>
        <end position="214"/>
    </location>
</feature>
<evidence type="ECO:0000313" key="5">
    <source>
        <dbReference type="EMBL" id="KAK3368171.1"/>
    </source>
</evidence>
<sequence>MSTGETLDPTAALGYASTRGYDQIVAHLLPYTKTAAAPNLVTLLERMVCRAAVLGYVKQVSLFIDYGADPNAAPDNITPLQHATRNGHTSLVHCLLSNGKVDVDSKTGTDTDKPILLAVRKGYEPVAQRLLAAHADLNCLTMDGSKRTPLYLAAEHGHKAIVHHLLAAEDPAHRVLDNQSSSGTSPLIIACMKEYSEIAKLLLDTDASVKLCDSNGHTALYHTLRPGSENLAMQILERVSSVDEIKDIGDIFLRAAYLGFITIIRRCLDAGALQDRALLTGYSDREAYGRKALHGAAFKGRYHIVRLLLSLGADVDPQDSMDLTPLALAAEAGEADIVELLLAYSADARLKTTEGETIVSRVAKVSEDSSRHASVVKMLLDAGTDPMRLTITRGMPYTGLRPWESSRLSRPSYGIPPLTLSLLEVAELLISAGADPLGLDIDGWLPTHLASQSGNIALLELLWERNPESLEARANDGRTIIHFGLPNPESIRWLLGHQADGNGRDNTGCTPLMTAAIEGLDDAVHNLLDSGCSASTVQETAKITALHFAGKSDGVHVGRALLKNNPEILSYKDAANLSALHLAICSRSTDFVVMLLDEFYSKADKTCLRDLSAVGSDDGETPLISAVRRGHEGVVRRLVMLGAETEYRDKRADSALLEAVSGSNVTLEMLRALLDPNVPNHAKFNAGGGARGKFNTALSAAAFGGYDDIARFLLELPDSKADPNIPAGHFANALSAAVRSQTYELVTPLLEADTNVNATDIQGRSAFHIAAHRGAWDTIPLSGELRSFLSILADEEMDWDIEIKDSHGWTPLHWACRHNNSLDIVEALVQCGADFKHVTEEGWSPENISATHGALNIFDYVEQNLMPVEVSSFEDSTRKTDSDGREKKSRHRRWKT</sequence>
<dbReference type="Gene3D" id="1.25.40.20">
    <property type="entry name" value="Ankyrin repeat-containing domain"/>
    <property type="match status" value="5"/>
</dbReference>
<feature type="region of interest" description="Disordered" evidence="4">
    <location>
        <begin position="872"/>
        <end position="896"/>
    </location>
</feature>
<proteinExistence type="predicted"/>
<name>A0AAE0N278_9PEZI</name>
<comment type="caution">
    <text evidence="5">The sequence shown here is derived from an EMBL/GenBank/DDBJ whole genome shotgun (WGS) entry which is preliminary data.</text>
</comment>
<feature type="repeat" description="ANK" evidence="3">
    <location>
        <begin position="288"/>
        <end position="320"/>
    </location>
</feature>
<evidence type="ECO:0000313" key="6">
    <source>
        <dbReference type="Proteomes" id="UP001285441"/>
    </source>
</evidence>
<dbReference type="SMART" id="SM00248">
    <property type="entry name" value="ANK"/>
    <property type="match status" value="20"/>
</dbReference>
<dbReference type="PROSITE" id="PS50297">
    <property type="entry name" value="ANK_REP_REGION"/>
    <property type="match status" value="5"/>
</dbReference>
<evidence type="ECO:0000256" key="3">
    <source>
        <dbReference type="PROSITE-ProRule" id="PRU00023"/>
    </source>
</evidence>
<feature type="compositionally biased region" description="Basic residues" evidence="4">
    <location>
        <begin position="887"/>
        <end position="896"/>
    </location>
</feature>
<reference evidence="5" key="1">
    <citation type="journal article" date="2023" name="Mol. Phylogenet. Evol.">
        <title>Genome-scale phylogeny and comparative genomics of the fungal order Sordariales.</title>
        <authorList>
            <person name="Hensen N."/>
            <person name="Bonometti L."/>
            <person name="Westerberg I."/>
            <person name="Brannstrom I.O."/>
            <person name="Guillou S."/>
            <person name="Cros-Aarteil S."/>
            <person name="Calhoun S."/>
            <person name="Haridas S."/>
            <person name="Kuo A."/>
            <person name="Mondo S."/>
            <person name="Pangilinan J."/>
            <person name="Riley R."/>
            <person name="LaButti K."/>
            <person name="Andreopoulos B."/>
            <person name="Lipzen A."/>
            <person name="Chen C."/>
            <person name="Yan M."/>
            <person name="Daum C."/>
            <person name="Ng V."/>
            <person name="Clum A."/>
            <person name="Steindorff A."/>
            <person name="Ohm R.A."/>
            <person name="Martin F."/>
            <person name="Silar P."/>
            <person name="Natvig D.O."/>
            <person name="Lalanne C."/>
            <person name="Gautier V."/>
            <person name="Ament-Velasquez S.L."/>
            <person name="Kruys A."/>
            <person name="Hutchinson M.I."/>
            <person name="Powell A.J."/>
            <person name="Barry K."/>
            <person name="Miller A.N."/>
            <person name="Grigoriev I.V."/>
            <person name="Debuchy R."/>
            <person name="Gladieux P."/>
            <person name="Hiltunen Thoren M."/>
            <person name="Johannesson H."/>
        </authorList>
    </citation>
    <scope>NUCLEOTIDE SEQUENCE</scope>
    <source>
        <strain evidence="5">CBS 232.78</strain>
    </source>
</reference>
<dbReference type="PRINTS" id="PR01415">
    <property type="entry name" value="ANKYRIN"/>
</dbReference>
<keyword evidence="2 3" id="KW-0040">ANK repeat</keyword>
<dbReference type="AlphaFoldDB" id="A0AAE0N278"/>
<evidence type="ECO:0000256" key="4">
    <source>
        <dbReference type="SAM" id="MobiDB-lite"/>
    </source>
</evidence>
<keyword evidence="1" id="KW-0677">Repeat</keyword>
<feature type="compositionally biased region" description="Basic and acidic residues" evidence="4">
    <location>
        <begin position="875"/>
        <end position="886"/>
    </location>
</feature>
<evidence type="ECO:0000256" key="1">
    <source>
        <dbReference type="ARBA" id="ARBA00022737"/>
    </source>
</evidence>
<feature type="repeat" description="ANK" evidence="3">
    <location>
        <begin position="75"/>
        <end position="99"/>
    </location>
</feature>
<dbReference type="InterPro" id="IPR002110">
    <property type="entry name" value="Ankyrin_rpt"/>
</dbReference>
<gene>
    <name evidence="5" type="ORF">B0H63DRAFT_564917</name>
</gene>
<dbReference type="EMBL" id="JAULSW010000010">
    <property type="protein sequence ID" value="KAK3368171.1"/>
    <property type="molecule type" value="Genomic_DNA"/>
</dbReference>
<dbReference type="PROSITE" id="PS50088">
    <property type="entry name" value="ANK_REPEAT"/>
    <property type="match status" value="7"/>
</dbReference>
<dbReference type="PANTHER" id="PTHR24198:SF165">
    <property type="entry name" value="ANKYRIN REPEAT-CONTAINING PROTEIN-RELATED"/>
    <property type="match status" value="1"/>
</dbReference>
<protein>
    <submittedName>
        <fullName evidence="5">Ankyrin repeat-containing domain protein</fullName>
    </submittedName>
</protein>
<dbReference type="SUPFAM" id="SSF48403">
    <property type="entry name" value="Ankyrin repeat"/>
    <property type="match status" value="3"/>
</dbReference>
<dbReference type="InterPro" id="IPR036770">
    <property type="entry name" value="Ankyrin_rpt-contain_sf"/>
</dbReference>
<reference evidence="5" key="2">
    <citation type="submission" date="2023-06" db="EMBL/GenBank/DDBJ databases">
        <authorList>
            <consortium name="Lawrence Berkeley National Laboratory"/>
            <person name="Haridas S."/>
            <person name="Hensen N."/>
            <person name="Bonometti L."/>
            <person name="Westerberg I."/>
            <person name="Brannstrom I.O."/>
            <person name="Guillou S."/>
            <person name="Cros-Aarteil S."/>
            <person name="Calhoun S."/>
            <person name="Kuo A."/>
            <person name="Mondo S."/>
            <person name="Pangilinan J."/>
            <person name="Riley R."/>
            <person name="LaButti K."/>
            <person name="Andreopoulos B."/>
            <person name="Lipzen A."/>
            <person name="Chen C."/>
            <person name="Yanf M."/>
            <person name="Daum C."/>
            <person name="Ng V."/>
            <person name="Clum A."/>
            <person name="Steindorff A."/>
            <person name="Ohm R."/>
            <person name="Martin F."/>
            <person name="Silar P."/>
            <person name="Natvig D."/>
            <person name="Lalanne C."/>
            <person name="Gautier V."/>
            <person name="Ament-velasquez S.L."/>
            <person name="Kruys A."/>
            <person name="Hutchinson M.I."/>
            <person name="Powell A.J."/>
            <person name="Barry K."/>
            <person name="Miller A.N."/>
            <person name="Grigoriev I.V."/>
            <person name="Debuchy R."/>
            <person name="Gladieux P."/>
            <person name="Thoren M.H."/>
            <person name="Johannesson H."/>
        </authorList>
    </citation>
    <scope>NUCLEOTIDE SEQUENCE</scope>
    <source>
        <strain evidence="5">CBS 232.78</strain>
    </source>
</reference>
<dbReference type="PANTHER" id="PTHR24198">
    <property type="entry name" value="ANKYRIN REPEAT AND PROTEIN KINASE DOMAIN-CONTAINING PROTEIN"/>
    <property type="match status" value="1"/>
</dbReference>
<organism evidence="5 6">
    <name type="scientific">Podospora didyma</name>
    <dbReference type="NCBI Taxonomy" id="330526"/>
    <lineage>
        <taxon>Eukaryota</taxon>
        <taxon>Fungi</taxon>
        <taxon>Dikarya</taxon>
        <taxon>Ascomycota</taxon>
        <taxon>Pezizomycotina</taxon>
        <taxon>Sordariomycetes</taxon>
        <taxon>Sordariomycetidae</taxon>
        <taxon>Sordariales</taxon>
        <taxon>Podosporaceae</taxon>
        <taxon>Podospora</taxon>
    </lineage>
</organism>
<feature type="repeat" description="ANK" evidence="3">
    <location>
        <begin position="321"/>
        <end position="353"/>
    </location>
</feature>
<keyword evidence="6" id="KW-1185">Reference proteome</keyword>
<feature type="repeat" description="ANK" evidence="3">
    <location>
        <begin position="618"/>
        <end position="650"/>
    </location>
</feature>
<evidence type="ECO:0000256" key="2">
    <source>
        <dbReference type="ARBA" id="ARBA00023043"/>
    </source>
</evidence>
<feature type="repeat" description="ANK" evidence="3">
    <location>
        <begin position="507"/>
        <end position="539"/>
    </location>
</feature>
<feature type="repeat" description="ANK" evidence="3">
    <location>
        <begin position="807"/>
        <end position="840"/>
    </location>
</feature>
<dbReference type="Proteomes" id="UP001285441">
    <property type="component" value="Unassembled WGS sequence"/>
</dbReference>
<dbReference type="Pfam" id="PF00023">
    <property type="entry name" value="Ank"/>
    <property type="match status" value="1"/>
</dbReference>